<evidence type="ECO:0000313" key="3">
    <source>
        <dbReference type="EMBL" id="MEX0405074.1"/>
    </source>
</evidence>
<dbReference type="InterPro" id="IPR006442">
    <property type="entry name" value="Antitoxin_Phd/YefM"/>
</dbReference>
<reference evidence="3 4" key="1">
    <citation type="submission" date="2024-05" db="EMBL/GenBank/DDBJ databases">
        <authorList>
            <person name="Jiang F."/>
        </authorList>
    </citation>
    <scope>NUCLEOTIDE SEQUENCE [LARGE SCALE GENOMIC DNA]</scope>
    <source>
        <strain evidence="3 4">LZ166</strain>
    </source>
</reference>
<dbReference type="EMBL" id="JBDPGJ010000001">
    <property type="protein sequence ID" value="MEX0405074.1"/>
    <property type="molecule type" value="Genomic_DNA"/>
</dbReference>
<dbReference type="Proteomes" id="UP001556692">
    <property type="component" value="Unassembled WGS sequence"/>
</dbReference>
<dbReference type="RefSeq" id="WP_367952929.1">
    <property type="nucleotide sequence ID" value="NZ_JBDPGJ010000001.1"/>
</dbReference>
<dbReference type="SUPFAM" id="SSF143120">
    <property type="entry name" value="YefM-like"/>
    <property type="match status" value="1"/>
</dbReference>
<dbReference type="InterPro" id="IPR036165">
    <property type="entry name" value="YefM-like_sf"/>
</dbReference>
<dbReference type="NCBIfam" id="TIGR01552">
    <property type="entry name" value="phd_fam"/>
    <property type="match status" value="1"/>
</dbReference>
<dbReference type="Pfam" id="PF02604">
    <property type="entry name" value="PhdYeFM_antitox"/>
    <property type="match status" value="1"/>
</dbReference>
<evidence type="ECO:0000256" key="2">
    <source>
        <dbReference type="RuleBase" id="RU362080"/>
    </source>
</evidence>
<keyword evidence="4" id="KW-1185">Reference proteome</keyword>
<proteinExistence type="inferred from homology"/>
<comment type="function">
    <text evidence="2">Antitoxin component of a type II toxin-antitoxin (TA) system.</text>
</comment>
<protein>
    <recommendedName>
        <fullName evidence="2">Antitoxin</fullName>
    </recommendedName>
</protein>
<comment type="caution">
    <text evidence="3">The sequence shown here is derived from an EMBL/GenBank/DDBJ whole genome shotgun (WGS) entry which is preliminary data.</text>
</comment>
<sequence>MTTISLADAKARLSSFLDRVETGETFVIPRHGRPVAQISAAETVKKPIPFEELAAFRESMPRLPEPSASMIRAMRDEGL</sequence>
<evidence type="ECO:0000313" key="4">
    <source>
        <dbReference type="Proteomes" id="UP001556692"/>
    </source>
</evidence>
<gene>
    <name evidence="3" type="ORF">ABGN05_05290</name>
</gene>
<comment type="similarity">
    <text evidence="1 2">Belongs to the phD/YefM antitoxin family.</text>
</comment>
<accession>A0ABV3SEA6</accession>
<dbReference type="Gene3D" id="3.40.1620.10">
    <property type="entry name" value="YefM-like domain"/>
    <property type="match status" value="1"/>
</dbReference>
<organism evidence="3 4">
    <name type="scientific">Aquibium pacificus</name>
    <dbReference type="NCBI Taxonomy" id="3153579"/>
    <lineage>
        <taxon>Bacteria</taxon>
        <taxon>Pseudomonadati</taxon>
        <taxon>Pseudomonadota</taxon>
        <taxon>Alphaproteobacteria</taxon>
        <taxon>Hyphomicrobiales</taxon>
        <taxon>Phyllobacteriaceae</taxon>
        <taxon>Aquibium</taxon>
    </lineage>
</organism>
<evidence type="ECO:0000256" key="1">
    <source>
        <dbReference type="ARBA" id="ARBA00009981"/>
    </source>
</evidence>
<name>A0ABV3SEA6_9HYPH</name>